<reference evidence="1 2" key="1">
    <citation type="submission" date="2017-10" db="EMBL/GenBank/DDBJ databases">
        <authorList>
            <person name="Regsiter A."/>
            <person name="William W."/>
        </authorList>
    </citation>
    <scope>NUCLEOTIDE SEQUENCE [LARGE SCALE GENOMIC DNA]</scope>
    <source>
        <strain evidence="1 2">CFBP6991</strain>
    </source>
</reference>
<dbReference type="AlphaFoldDB" id="A0A7Z7J123"/>
<dbReference type="Proteomes" id="UP000234345">
    <property type="component" value="Unassembled WGS sequence"/>
</dbReference>
<evidence type="ECO:0000313" key="1">
    <source>
        <dbReference type="EMBL" id="SOO25343.1"/>
    </source>
</evidence>
<name>A0A7Z7J123_XANCH</name>
<organism evidence="1 2">
    <name type="scientific">Xanthomonas campestris pv. phaseoli</name>
    <dbReference type="NCBI Taxonomy" id="317013"/>
    <lineage>
        <taxon>Bacteria</taxon>
        <taxon>Pseudomonadati</taxon>
        <taxon>Pseudomonadota</taxon>
        <taxon>Gammaproteobacteria</taxon>
        <taxon>Lysobacterales</taxon>
        <taxon>Lysobacteraceae</taxon>
        <taxon>Xanthomonas</taxon>
    </lineage>
</organism>
<protein>
    <submittedName>
        <fullName evidence="1">Uncharacterized protein</fullName>
    </submittedName>
</protein>
<evidence type="ECO:0000313" key="2">
    <source>
        <dbReference type="Proteomes" id="UP000234345"/>
    </source>
</evidence>
<proteinExistence type="predicted"/>
<sequence length="110" mass="12237">MTMLVWIGGDMAVVNPAATLGAFGIADDCVRSEIELYARQQYAEGMLFFDTSRAVSDGADGLRDLAIVKRALDYIAARGDMWHWRLKRHINNPALVRFEEKGAEVPHGDN</sequence>
<gene>
    <name evidence="1" type="ORF">XFF6991_450019</name>
</gene>
<dbReference type="EMBL" id="OCZC01000072">
    <property type="protein sequence ID" value="SOO25343.1"/>
    <property type="molecule type" value="Genomic_DNA"/>
</dbReference>
<comment type="caution">
    <text evidence="1">The sequence shown here is derived from an EMBL/GenBank/DDBJ whole genome shotgun (WGS) entry which is preliminary data.</text>
</comment>
<accession>A0A7Z7J123</accession>